<feature type="compositionally biased region" description="Low complexity" evidence="1">
    <location>
        <begin position="345"/>
        <end position="364"/>
    </location>
</feature>
<feature type="compositionally biased region" description="Basic and acidic residues" evidence="1">
    <location>
        <begin position="274"/>
        <end position="283"/>
    </location>
</feature>
<proteinExistence type="predicted"/>
<evidence type="ECO:0000256" key="1">
    <source>
        <dbReference type="SAM" id="MobiDB-lite"/>
    </source>
</evidence>
<dbReference type="AlphaFoldDB" id="A0AAD7CP44"/>
<sequence length="364" mass="39865">MLTTRFPGLRSYFIRSKYIRRVENCEEKISTLWDRPDVPLDTREWSFWRQFSALSLSNGDISAMVEECSIRELTCCCPTIGAVSAVEQLLVAHNPEGPSKFSGALSIRYLGGILELPSFWHNAGDANDYVVGKLCEKLLLILKDLGLESNVDETPCDYIGVDCLADNFLAGILGLRETQSGNDIANKNWYANLLQIVRLLRQPLVGDRLPDSWKRVFSAEFLILIPLIYQQVEVDIVVRTHGSSHDQSIPPKEFSDADEGELDGADAESEVGDDDKSIVLKEEDSADTDDEERAGKDDPGADSDASTKAVVGYVVNPNALDDDEDSDPNFELSTTELARLQLEKAAAAAEAEGAGPAADSDAST</sequence>
<gene>
    <name evidence="2" type="ORF">B0H17DRAFT_1099617</name>
</gene>
<feature type="region of interest" description="Disordered" evidence="1">
    <location>
        <begin position="241"/>
        <end position="364"/>
    </location>
</feature>
<feature type="non-terminal residue" evidence="2">
    <location>
        <position position="364"/>
    </location>
</feature>
<keyword evidence="3" id="KW-1185">Reference proteome</keyword>
<reference evidence="2" key="1">
    <citation type="submission" date="2023-03" db="EMBL/GenBank/DDBJ databases">
        <title>Massive genome expansion in bonnet fungi (Mycena s.s.) driven by repeated elements and novel gene families across ecological guilds.</title>
        <authorList>
            <consortium name="Lawrence Berkeley National Laboratory"/>
            <person name="Harder C.B."/>
            <person name="Miyauchi S."/>
            <person name="Viragh M."/>
            <person name="Kuo A."/>
            <person name="Thoen E."/>
            <person name="Andreopoulos B."/>
            <person name="Lu D."/>
            <person name="Skrede I."/>
            <person name="Drula E."/>
            <person name="Henrissat B."/>
            <person name="Morin E."/>
            <person name="Kohler A."/>
            <person name="Barry K."/>
            <person name="LaButti K."/>
            <person name="Morin E."/>
            <person name="Salamov A."/>
            <person name="Lipzen A."/>
            <person name="Mereny Z."/>
            <person name="Hegedus B."/>
            <person name="Baldrian P."/>
            <person name="Stursova M."/>
            <person name="Weitz H."/>
            <person name="Taylor A."/>
            <person name="Grigoriev I.V."/>
            <person name="Nagy L.G."/>
            <person name="Martin F."/>
            <person name="Kauserud H."/>
        </authorList>
    </citation>
    <scope>NUCLEOTIDE SEQUENCE</scope>
    <source>
        <strain evidence="2">CBHHK067</strain>
    </source>
</reference>
<accession>A0AAD7CP44</accession>
<organism evidence="2 3">
    <name type="scientific">Mycena rosella</name>
    <name type="common">Pink bonnet</name>
    <name type="synonym">Agaricus rosellus</name>
    <dbReference type="NCBI Taxonomy" id="1033263"/>
    <lineage>
        <taxon>Eukaryota</taxon>
        <taxon>Fungi</taxon>
        <taxon>Dikarya</taxon>
        <taxon>Basidiomycota</taxon>
        <taxon>Agaricomycotina</taxon>
        <taxon>Agaricomycetes</taxon>
        <taxon>Agaricomycetidae</taxon>
        <taxon>Agaricales</taxon>
        <taxon>Marasmiineae</taxon>
        <taxon>Mycenaceae</taxon>
        <taxon>Mycena</taxon>
    </lineage>
</organism>
<protein>
    <submittedName>
        <fullName evidence="2">Uncharacterized protein</fullName>
    </submittedName>
</protein>
<evidence type="ECO:0000313" key="2">
    <source>
        <dbReference type="EMBL" id="KAJ7654746.1"/>
    </source>
</evidence>
<evidence type="ECO:0000313" key="3">
    <source>
        <dbReference type="Proteomes" id="UP001221757"/>
    </source>
</evidence>
<feature type="compositionally biased region" description="Acidic residues" evidence="1">
    <location>
        <begin position="256"/>
        <end position="273"/>
    </location>
</feature>
<comment type="caution">
    <text evidence="2">The sequence shown here is derived from an EMBL/GenBank/DDBJ whole genome shotgun (WGS) entry which is preliminary data.</text>
</comment>
<name>A0AAD7CP44_MYCRO</name>
<dbReference type="EMBL" id="JARKIE010000319">
    <property type="protein sequence ID" value="KAJ7654746.1"/>
    <property type="molecule type" value="Genomic_DNA"/>
</dbReference>
<dbReference type="Proteomes" id="UP001221757">
    <property type="component" value="Unassembled WGS sequence"/>
</dbReference>